<evidence type="ECO:0000313" key="7">
    <source>
        <dbReference type="Proteomes" id="UP000437068"/>
    </source>
</evidence>
<evidence type="ECO:0000313" key="10">
    <source>
        <dbReference type="Proteomes" id="UP000441208"/>
    </source>
</evidence>
<protein>
    <submittedName>
        <fullName evidence="2">Uncharacterized protein</fullName>
    </submittedName>
</protein>
<evidence type="ECO:0000313" key="2">
    <source>
        <dbReference type="EMBL" id="KAE9085291.1"/>
    </source>
</evidence>
<proteinExistence type="predicted"/>
<evidence type="ECO:0000313" key="9">
    <source>
        <dbReference type="Proteomes" id="UP000440732"/>
    </source>
</evidence>
<name>A0A6A3R1F9_9STRA</name>
<gene>
    <name evidence="6" type="ORF">PF001_g20524</name>
    <name evidence="5" type="ORF">PF002_g22574</name>
    <name evidence="4" type="ORF">PF004_g20231</name>
    <name evidence="3" type="ORF">PF006_g19444</name>
    <name evidence="2" type="ORF">PF007_g21199</name>
</gene>
<dbReference type="EMBL" id="QXFZ01001767">
    <property type="protein sequence ID" value="KAE9085291.1"/>
    <property type="molecule type" value="Genomic_DNA"/>
</dbReference>
<dbReference type="EMBL" id="QXGE01001775">
    <property type="protein sequence ID" value="KAE9288406.1"/>
    <property type="molecule type" value="Genomic_DNA"/>
</dbReference>
<dbReference type="EMBL" id="QXGD01001846">
    <property type="protein sequence ID" value="KAE9197967.1"/>
    <property type="molecule type" value="Genomic_DNA"/>
</dbReference>
<dbReference type="AlphaFoldDB" id="A0A6A3R1F9"/>
<dbReference type="EMBL" id="QXGC01001784">
    <property type="protein sequence ID" value="KAE9196125.1"/>
    <property type="molecule type" value="Genomic_DNA"/>
</dbReference>
<dbReference type="EMBL" id="QXGA01001607">
    <property type="protein sequence ID" value="KAE9114712.1"/>
    <property type="molecule type" value="Genomic_DNA"/>
</dbReference>
<feature type="region of interest" description="Disordered" evidence="1">
    <location>
        <begin position="1"/>
        <end position="71"/>
    </location>
</feature>
<feature type="region of interest" description="Disordered" evidence="1">
    <location>
        <begin position="121"/>
        <end position="162"/>
    </location>
</feature>
<evidence type="ECO:0000313" key="6">
    <source>
        <dbReference type="EMBL" id="KAE9288406.1"/>
    </source>
</evidence>
<dbReference type="Proteomes" id="UP000476176">
    <property type="component" value="Unassembled WGS sequence"/>
</dbReference>
<dbReference type="Proteomes" id="UP000441208">
    <property type="component" value="Unassembled WGS sequence"/>
</dbReference>
<evidence type="ECO:0000256" key="1">
    <source>
        <dbReference type="SAM" id="MobiDB-lite"/>
    </source>
</evidence>
<feature type="region of interest" description="Disordered" evidence="1">
    <location>
        <begin position="198"/>
        <end position="249"/>
    </location>
</feature>
<evidence type="ECO:0000313" key="8">
    <source>
        <dbReference type="Proteomes" id="UP000440367"/>
    </source>
</evidence>
<organism evidence="2 10">
    <name type="scientific">Phytophthora fragariae</name>
    <dbReference type="NCBI Taxonomy" id="53985"/>
    <lineage>
        <taxon>Eukaryota</taxon>
        <taxon>Sar</taxon>
        <taxon>Stramenopiles</taxon>
        <taxon>Oomycota</taxon>
        <taxon>Peronosporomycetes</taxon>
        <taxon>Peronosporales</taxon>
        <taxon>Peronosporaceae</taxon>
        <taxon>Phytophthora</taxon>
    </lineage>
</organism>
<comment type="caution">
    <text evidence="2">The sequence shown here is derived from an EMBL/GenBank/DDBJ whole genome shotgun (WGS) entry which is preliminary data.</text>
</comment>
<evidence type="ECO:0000313" key="4">
    <source>
        <dbReference type="EMBL" id="KAE9196125.1"/>
    </source>
</evidence>
<feature type="compositionally biased region" description="Basic and acidic residues" evidence="1">
    <location>
        <begin position="305"/>
        <end position="327"/>
    </location>
</feature>
<feature type="region of interest" description="Disordered" evidence="1">
    <location>
        <begin position="302"/>
        <end position="339"/>
    </location>
</feature>
<feature type="compositionally biased region" description="Basic and acidic residues" evidence="1">
    <location>
        <begin position="59"/>
        <end position="71"/>
    </location>
</feature>
<dbReference type="Proteomes" id="UP000437068">
    <property type="component" value="Unassembled WGS sequence"/>
</dbReference>
<evidence type="ECO:0000313" key="5">
    <source>
        <dbReference type="EMBL" id="KAE9197967.1"/>
    </source>
</evidence>
<evidence type="ECO:0000313" key="3">
    <source>
        <dbReference type="EMBL" id="KAE9114712.1"/>
    </source>
</evidence>
<feature type="compositionally biased region" description="Low complexity" evidence="1">
    <location>
        <begin position="218"/>
        <end position="234"/>
    </location>
</feature>
<reference evidence="7 8" key="1">
    <citation type="submission" date="2018-08" db="EMBL/GenBank/DDBJ databases">
        <title>Genomic investigation of the strawberry pathogen Phytophthora fragariae indicates pathogenicity is determined by transcriptional variation in three key races.</title>
        <authorList>
            <person name="Adams T.M."/>
            <person name="Armitage A.D."/>
            <person name="Sobczyk M.K."/>
            <person name="Bates H.J."/>
            <person name="Dunwell J.M."/>
            <person name="Nellist C.F."/>
            <person name="Harrison R.J."/>
        </authorList>
    </citation>
    <scope>NUCLEOTIDE SEQUENCE [LARGE SCALE GENOMIC DNA]</scope>
    <source>
        <strain evidence="6 7">A4</strain>
        <strain evidence="5 8">BC-1</strain>
        <strain evidence="4 11">BC-23</strain>
        <strain evidence="3 9">NOV-5</strain>
        <strain evidence="2 10">NOV-71</strain>
    </source>
</reference>
<accession>A0A6A3R1F9</accession>
<sequence length="339" mass="36544">MAKHQQGAEKRPGRVTEDDGAKEGRGRTPVAVEVEADNTARKKKTESYSGTSRTGIGARMERPARTVRFEDEPTVFGMDKVLQVMATDATERDDRRAAVYVATVRPTLASTRYASEAREAELRGRSGEGAAVRSAGEGAEVDRTGEGAAAPPTEGNDGVLRSTTTTSLLDDGEQRMMALTTDIAGTVELESKATMLSLTGGDTNDGADPNAAPTASEDVTTTKPPDVTDTPGTDTRTRANAGVGGVDSRENEAAMMHGDGARNDDAVVQAKQDEISQARLARHKVRKAAKRRLFRALQLRRRREAKAAEAGRQEVQEARQRQRRTEASEALDALQQRRQ</sequence>
<feature type="compositionally biased region" description="Basic and acidic residues" evidence="1">
    <location>
        <begin position="1"/>
        <end position="26"/>
    </location>
</feature>
<dbReference type="Proteomes" id="UP000440367">
    <property type="component" value="Unassembled WGS sequence"/>
</dbReference>
<evidence type="ECO:0000313" key="11">
    <source>
        <dbReference type="Proteomes" id="UP000476176"/>
    </source>
</evidence>
<dbReference type="Proteomes" id="UP000440732">
    <property type="component" value="Unassembled WGS sequence"/>
</dbReference>